<feature type="compositionally biased region" description="Basic and acidic residues" evidence="1">
    <location>
        <begin position="1"/>
        <end position="13"/>
    </location>
</feature>
<feature type="region of interest" description="Disordered" evidence="1">
    <location>
        <begin position="1"/>
        <end position="20"/>
    </location>
</feature>
<sequence>MTDTEPTRQHDPDLWPLAPGNAPAEIEAALRAEEERWPEPSADLRVRVSAVFRSAERRRKKASA</sequence>
<dbReference type="AlphaFoldDB" id="M0QQY5"/>
<proteinExistence type="predicted"/>
<dbReference type="STRING" id="1223545.GS4_51_00280"/>
<comment type="caution">
    <text evidence="2">The sequence shown here is derived from an EMBL/GenBank/DDBJ whole genome shotgun (WGS) entry which is preliminary data.</text>
</comment>
<dbReference type="Proteomes" id="UP000011666">
    <property type="component" value="Unassembled WGS sequence"/>
</dbReference>
<accession>M0QQY5</accession>
<evidence type="ECO:0000313" key="2">
    <source>
        <dbReference type="EMBL" id="GAC71090.1"/>
    </source>
</evidence>
<dbReference type="RefSeq" id="WP_007625799.1">
    <property type="nucleotide sequence ID" value="NZ_BANX01000051.1"/>
</dbReference>
<dbReference type="EMBL" id="BANX01000051">
    <property type="protein sequence ID" value="GAC71090.1"/>
    <property type="molecule type" value="Genomic_DNA"/>
</dbReference>
<protein>
    <submittedName>
        <fullName evidence="2">Uncharacterized protein</fullName>
    </submittedName>
</protein>
<evidence type="ECO:0000313" key="3">
    <source>
        <dbReference type="Proteomes" id="UP000011666"/>
    </source>
</evidence>
<gene>
    <name evidence="2" type="ORF">GS4_51_00280</name>
</gene>
<reference evidence="2 3" key="1">
    <citation type="submission" date="2013-01" db="EMBL/GenBank/DDBJ databases">
        <title>Whole genome shotgun sequence of Gordonia soli NBRC 108243.</title>
        <authorList>
            <person name="Isaki-Nakamura S."/>
            <person name="Hosoyama A."/>
            <person name="Tsuchikane K."/>
            <person name="Ando Y."/>
            <person name="Baba S."/>
            <person name="Ohji S."/>
            <person name="Hamada M."/>
            <person name="Tamura T."/>
            <person name="Yamazoe A."/>
            <person name="Yamazaki S."/>
            <person name="Fujita N."/>
        </authorList>
    </citation>
    <scope>NUCLEOTIDE SEQUENCE [LARGE SCALE GENOMIC DNA]</scope>
    <source>
        <strain evidence="2 3">NBRC 108243</strain>
    </source>
</reference>
<name>M0QQY5_9ACTN</name>
<evidence type="ECO:0000256" key="1">
    <source>
        <dbReference type="SAM" id="MobiDB-lite"/>
    </source>
</evidence>
<keyword evidence="3" id="KW-1185">Reference proteome</keyword>
<organism evidence="2 3">
    <name type="scientific">Gordonia soli NBRC 108243</name>
    <dbReference type="NCBI Taxonomy" id="1223545"/>
    <lineage>
        <taxon>Bacteria</taxon>
        <taxon>Bacillati</taxon>
        <taxon>Actinomycetota</taxon>
        <taxon>Actinomycetes</taxon>
        <taxon>Mycobacteriales</taxon>
        <taxon>Gordoniaceae</taxon>
        <taxon>Gordonia</taxon>
    </lineage>
</organism>